<dbReference type="EMBL" id="JAAOAV010000036">
    <property type="protein sequence ID" value="KAF5609333.1"/>
    <property type="molecule type" value="Genomic_DNA"/>
</dbReference>
<name>A0A8H5V4V4_GIBSU</name>
<evidence type="ECO:0000313" key="3">
    <source>
        <dbReference type="EMBL" id="KAF5609333.1"/>
    </source>
</evidence>
<evidence type="ECO:0000256" key="1">
    <source>
        <dbReference type="SAM" id="MobiDB-lite"/>
    </source>
</evidence>
<dbReference type="InterPro" id="IPR056125">
    <property type="entry name" value="DUF7708"/>
</dbReference>
<feature type="domain" description="DUF7708" evidence="2">
    <location>
        <begin position="127"/>
        <end position="221"/>
    </location>
</feature>
<proteinExistence type="predicted"/>
<organism evidence="3 4">
    <name type="scientific">Gibberella subglutinans</name>
    <name type="common">Fusarium subglutinans</name>
    <dbReference type="NCBI Taxonomy" id="42677"/>
    <lineage>
        <taxon>Eukaryota</taxon>
        <taxon>Fungi</taxon>
        <taxon>Dikarya</taxon>
        <taxon>Ascomycota</taxon>
        <taxon>Pezizomycotina</taxon>
        <taxon>Sordariomycetes</taxon>
        <taxon>Hypocreomycetidae</taxon>
        <taxon>Hypocreales</taxon>
        <taxon>Nectriaceae</taxon>
        <taxon>Fusarium</taxon>
        <taxon>Fusarium fujikuroi species complex</taxon>
    </lineage>
</organism>
<accession>A0A8H5V4V4</accession>
<dbReference type="Proteomes" id="UP000547976">
    <property type="component" value="Unassembled WGS sequence"/>
</dbReference>
<evidence type="ECO:0000313" key="4">
    <source>
        <dbReference type="Proteomes" id="UP000547976"/>
    </source>
</evidence>
<evidence type="ECO:0000259" key="2">
    <source>
        <dbReference type="Pfam" id="PF24809"/>
    </source>
</evidence>
<feature type="region of interest" description="Disordered" evidence="1">
    <location>
        <begin position="1"/>
        <end position="21"/>
    </location>
</feature>
<sequence>MSRFTKSDPSKGITRGFSDDVVTSKPEEPLGRALGAKAAFDRNRERQRLLRDEWARLLLEGREVASVYVPDEEVVLFEQSRRLHSTWDKFRRDLPQDYLFATVTKASGTWKLDRHESKLRKLKSKFHNICQSCHDYSSLLAIIPKDDKYASLLTGSLSAIVQTTINHQKIAEGVADTLDDLRHCIHFWNRQMTEHGEIPSLRQYIQELYVIVFEFFTEVFNKWSKSG</sequence>
<comment type="caution">
    <text evidence="3">The sequence shown here is derived from an EMBL/GenBank/DDBJ whole genome shotgun (WGS) entry which is preliminary data.</text>
</comment>
<protein>
    <recommendedName>
        <fullName evidence="2">DUF7708 domain-containing protein</fullName>
    </recommendedName>
</protein>
<dbReference type="OrthoDB" id="4840035at2759"/>
<keyword evidence="4" id="KW-1185">Reference proteome</keyword>
<reference evidence="3 4" key="1">
    <citation type="submission" date="2020-05" db="EMBL/GenBank/DDBJ databases">
        <title>Identification and distribution of gene clusters putatively required for synthesis of sphingolipid metabolism inhibitors in phylogenetically diverse species of the filamentous fungus Fusarium.</title>
        <authorList>
            <person name="Kim H.-S."/>
            <person name="Busman M."/>
            <person name="Brown D.W."/>
            <person name="Divon H."/>
            <person name="Uhlig S."/>
            <person name="Proctor R.H."/>
        </authorList>
    </citation>
    <scope>NUCLEOTIDE SEQUENCE [LARGE SCALE GENOMIC DNA]</scope>
    <source>
        <strain evidence="3 4">NRRL 66333</strain>
    </source>
</reference>
<dbReference type="Pfam" id="PF24809">
    <property type="entry name" value="DUF7708"/>
    <property type="match status" value="1"/>
</dbReference>
<dbReference type="RefSeq" id="XP_036540433.1">
    <property type="nucleotide sequence ID" value="XM_036682082.1"/>
</dbReference>
<dbReference type="GeneID" id="59316800"/>
<dbReference type="AlphaFoldDB" id="A0A8H5V4V4"/>
<gene>
    <name evidence="3" type="ORF">FSUBG_4126</name>
</gene>